<dbReference type="AlphaFoldDB" id="A0A7T8K6X4"/>
<accession>A0A7T8K6X4</accession>
<dbReference type="PANTHER" id="PTHR10603">
    <property type="entry name" value="FRAGILE X MENTAL RETARDATION SYNDROME-RELATED PROTEIN"/>
    <property type="match status" value="1"/>
</dbReference>
<dbReference type="PROSITE" id="PS50084">
    <property type="entry name" value="KH_TYPE_1"/>
    <property type="match status" value="1"/>
</dbReference>
<dbReference type="GO" id="GO:0048170">
    <property type="term" value="P:positive regulation of long-term neuronal synaptic plasticity"/>
    <property type="evidence" value="ECO:0007669"/>
    <property type="project" value="TreeGrafter"/>
</dbReference>
<name>A0A7T8K6X4_CALRO</name>
<dbReference type="Proteomes" id="UP000595437">
    <property type="component" value="Chromosome 6"/>
</dbReference>
<dbReference type="OrthoDB" id="424249at2759"/>
<dbReference type="InterPro" id="IPR040472">
    <property type="entry name" value="FMRP_KH0"/>
</dbReference>
<sequence>MPHILDKDFDSFWIPLPSQMEDIYAEDEDSHAFFVKSINACSFKYEPAKRSLRIVNTDEDTQLKAAMIQGMHFRNFTQNVLKSKTEEVERVLGGHRGVPRAQGYESGPTESRGKVIGRNERFIQEIVDQSGLLRIKI</sequence>
<reference evidence="4" key="1">
    <citation type="submission" date="2021-01" db="EMBL/GenBank/DDBJ databases">
        <title>Caligus Genome Assembly.</title>
        <authorList>
            <person name="Gallardo-Escarate C."/>
        </authorList>
    </citation>
    <scope>NUCLEOTIDE SEQUENCE [LARGE SCALE GENOMIC DNA]</scope>
</reference>
<dbReference type="InterPro" id="IPR036612">
    <property type="entry name" value="KH_dom_type_1_sf"/>
</dbReference>
<dbReference type="Pfam" id="PF17904">
    <property type="entry name" value="KH_9"/>
    <property type="match status" value="1"/>
</dbReference>
<keyword evidence="4" id="KW-1185">Reference proteome</keyword>
<dbReference type="GO" id="GO:0005634">
    <property type="term" value="C:nucleus"/>
    <property type="evidence" value="ECO:0007669"/>
    <property type="project" value="TreeGrafter"/>
</dbReference>
<keyword evidence="1" id="KW-0694">RNA-binding</keyword>
<dbReference type="Gene3D" id="3.30.1370.10">
    <property type="entry name" value="K Homology domain, type 1"/>
    <property type="match status" value="1"/>
</dbReference>
<dbReference type="GO" id="GO:0045182">
    <property type="term" value="F:translation regulator activity"/>
    <property type="evidence" value="ECO:0007669"/>
    <property type="project" value="TreeGrafter"/>
</dbReference>
<protein>
    <submittedName>
        <fullName evidence="3">Fragile X mental retardation syndrome-related protein</fullName>
    </submittedName>
</protein>
<dbReference type="GO" id="GO:0045727">
    <property type="term" value="P:positive regulation of translation"/>
    <property type="evidence" value="ECO:0007669"/>
    <property type="project" value="TreeGrafter"/>
</dbReference>
<organism evidence="3 4">
    <name type="scientific">Caligus rogercresseyi</name>
    <name type="common">Sea louse</name>
    <dbReference type="NCBI Taxonomy" id="217165"/>
    <lineage>
        <taxon>Eukaryota</taxon>
        <taxon>Metazoa</taxon>
        <taxon>Ecdysozoa</taxon>
        <taxon>Arthropoda</taxon>
        <taxon>Crustacea</taxon>
        <taxon>Multicrustacea</taxon>
        <taxon>Hexanauplia</taxon>
        <taxon>Copepoda</taxon>
        <taxon>Siphonostomatoida</taxon>
        <taxon>Caligidae</taxon>
        <taxon>Caligus</taxon>
    </lineage>
</organism>
<dbReference type="GO" id="GO:0043005">
    <property type="term" value="C:neuron projection"/>
    <property type="evidence" value="ECO:0007669"/>
    <property type="project" value="TreeGrafter"/>
</dbReference>
<feature type="domain" description="Synaptic functional regulator FMRP KH0" evidence="2">
    <location>
        <begin position="16"/>
        <end position="88"/>
    </location>
</feature>
<evidence type="ECO:0000313" key="4">
    <source>
        <dbReference type="Proteomes" id="UP000595437"/>
    </source>
</evidence>
<dbReference type="GO" id="GO:0010494">
    <property type="term" value="C:cytoplasmic stress granule"/>
    <property type="evidence" value="ECO:0007669"/>
    <property type="project" value="TreeGrafter"/>
</dbReference>
<dbReference type="InterPro" id="IPR040148">
    <property type="entry name" value="FMR1"/>
</dbReference>
<dbReference type="GO" id="GO:0048513">
    <property type="term" value="P:animal organ development"/>
    <property type="evidence" value="ECO:0007669"/>
    <property type="project" value="TreeGrafter"/>
</dbReference>
<evidence type="ECO:0000256" key="1">
    <source>
        <dbReference type="PROSITE-ProRule" id="PRU00117"/>
    </source>
</evidence>
<dbReference type="GO" id="GO:0098793">
    <property type="term" value="C:presynapse"/>
    <property type="evidence" value="ECO:0007669"/>
    <property type="project" value="GOC"/>
</dbReference>
<proteinExistence type="predicted"/>
<dbReference type="PANTHER" id="PTHR10603:SF7">
    <property type="entry name" value="FRAGILE X MESSENGER RIBONUCLEOPROTEIN 1 HOMOLOG"/>
    <property type="match status" value="1"/>
</dbReference>
<dbReference type="GO" id="GO:0051028">
    <property type="term" value="P:mRNA transport"/>
    <property type="evidence" value="ECO:0007669"/>
    <property type="project" value="TreeGrafter"/>
</dbReference>
<evidence type="ECO:0000313" key="3">
    <source>
        <dbReference type="EMBL" id="QQP48533.1"/>
    </source>
</evidence>
<dbReference type="EMBL" id="CP045895">
    <property type="protein sequence ID" value="QQP48533.1"/>
    <property type="molecule type" value="Genomic_DNA"/>
</dbReference>
<dbReference type="GO" id="GO:0099577">
    <property type="term" value="P:regulation of translation at presynapse, modulating synaptic transmission"/>
    <property type="evidence" value="ECO:0007669"/>
    <property type="project" value="TreeGrafter"/>
</dbReference>
<dbReference type="GO" id="GO:0003730">
    <property type="term" value="F:mRNA 3'-UTR binding"/>
    <property type="evidence" value="ECO:0007669"/>
    <property type="project" value="TreeGrafter"/>
</dbReference>
<evidence type="ECO:0000259" key="2">
    <source>
        <dbReference type="Pfam" id="PF17904"/>
    </source>
</evidence>
<dbReference type="GO" id="GO:0043488">
    <property type="term" value="P:regulation of mRNA stability"/>
    <property type="evidence" value="ECO:0007669"/>
    <property type="project" value="TreeGrafter"/>
</dbReference>
<gene>
    <name evidence="3" type="ORF">FKW44_008890</name>
</gene>